<name>A0AAW6U4R8_9MOLU</name>
<sequence>MFKWVIRFLYIMIISIATIYVYGSANYSRLEAYYADHMADSIDDTTTYLEGINTIMGLDYFSSNPIYQFKQDSGDYQFTLGIYAIGVTLENQLYDGLMVFVNNVRIVENNEVIEHPKLKIVVALDQSTYKSGDDRLNTATVLFDSEKVFPYSYVPAVFLLDADGYLQRQVENSEEIIQAHISQISIAYSNGTKNDTGALVYNDSLLFVSSMEPYGEAAFVKTTDLAIDTNEYRLSTQFEGSQPTDAELATFNLNTNRGNLGDYNNLIWRTMAIYILITGVITYFLFFHKGVRERKQAKRYLQKDGETRTVTAQPIFKDTEENEKDRK</sequence>
<evidence type="ECO:0000256" key="1">
    <source>
        <dbReference type="SAM" id="Phobius"/>
    </source>
</evidence>
<organism evidence="2 3">
    <name type="scientific">Peloplasma aerotolerans</name>
    <dbReference type="NCBI Taxonomy" id="3044389"/>
    <lineage>
        <taxon>Bacteria</taxon>
        <taxon>Bacillati</taxon>
        <taxon>Mycoplasmatota</taxon>
        <taxon>Mollicutes</taxon>
        <taxon>Acholeplasmatales</taxon>
        <taxon>Acholeplasmataceae</taxon>
        <taxon>Peloplasma</taxon>
    </lineage>
</organism>
<protein>
    <recommendedName>
        <fullName evidence="4">DUF3068 domain-containing protein</fullName>
    </recommendedName>
</protein>
<dbReference type="EMBL" id="JASCXW010000014">
    <property type="protein sequence ID" value="MDI6452961.1"/>
    <property type="molecule type" value="Genomic_DNA"/>
</dbReference>
<keyword evidence="3" id="KW-1185">Reference proteome</keyword>
<dbReference type="RefSeq" id="WP_282839388.1">
    <property type="nucleotide sequence ID" value="NZ_JASCXW010000014.1"/>
</dbReference>
<gene>
    <name evidence="2" type="ORF">QJ521_05255</name>
</gene>
<comment type="caution">
    <text evidence="2">The sequence shown here is derived from an EMBL/GenBank/DDBJ whole genome shotgun (WGS) entry which is preliminary data.</text>
</comment>
<reference evidence="2" key="1">
    <citation type="submission" date="2023-05" db="EMBL/GenBank/DDBJ databases">
        <title>Mariniplasma microaerophilum sp. nov., a novel anaerobic mollicute isolated from terrestrial mud volcano, Taman Peninsula, Russia.</title>
        <authorList>
            <person name="Khomyakova M.A."/>
            <person name="Merkel A.Y."/>
            <person name="Slobodkin A.I."/>
        </authorList>
    </citation>
    <scope>NUCLEOTIDE SEQUENCE</scope>
    <source>
        <strain evidence="2">M4Ah</strain>
    </source>
</reference>
<evidence type="ECO:0008006" key="4">
    <source>
        <dbReference type="Google" id="ProtNLM"/>
    </source>
</evidence>
<feature type="transmembrane region" description="Helical" evidence="1">
    <location>
        <begin position="5"/>
        <end position="23"/>
    </location>
</feature>
<proteinExistence type="predicted"/>
<dbReference type="AlphaFoldDB" id="A0AAW6U4R8"/>
<keyword evidence="1" id="KW-1133">Transmembrane helix</keyword>
<accession>A0AAW6U4R8</accession>
<dbReference type="Proteomes" id="UP001431532">
    <property type="component" value="Unassembled WGS sequence"/>
</dbReference>
<evidence type="ECO:0000313" key="3">
    <source>
        <dbReference type="Proteomes" id="UP001431532"/>
    </source>
</evidence>
<keyword evidence="1" id="KW-0472">Membrane</keyword>
<evidence type="ECO:0000313" key="2">
    <source>
        <dbReference type="EMBL" id="MDI6452961.1"/>
    </source>
</evidence>
<keyword evidence="1" id="KW-0812">Transmembrane</keyword>
<feature type="transmembrane region" description="Helical" evidence="1">
    <location>
        <begin position="266"/>
        <end position="286"/>
    </location>
</feature>